<reference evidence="1" key="1">
    <citation type="journal article" date="2014" name="Front. Microbiol.">
        <title>High frequency of phylogenetically diverse reductive dehalogenase-homologous genes in deep subseafloor sedimentary metagenomes.</title>
        <authorList>
            <person name="Kawai M."/>
            <person name="Futagami T."/>
            <person name="Toyoda A."/>
            <person name="Takaki Y."/>
            <person name="Nishi S."/>
            <person name="Hori S."/>
            <person name="Arai W."/>
            <person name="Tsubouchi T."/>
            <person name="Morono Y."/>
            <person name="Uchiyama I."/>
            <person name="Ito T."/>
            <person name="Fujiyama A."/>
            <person name="Inagaki F."/>
            <person name="Takami H."/>
        </authorList>
    </citation>
    <scope>NUCLEOTIDE SEQUENCE</scope>
    <source>
        <strain evidence="1">Expedition CK06-06</strain>
    </source>
</reference>
<dbReference type="EMBL" id="BARS01015967">
    <property type="protein sequence ID" value="GAF96349.1"/>
    <property type="molecule type" value="Genomic_DNA"/>
</dbReference>
<feature type="non-terminal residue" evidence="1">
    <location>
        <position position="1"/>
    </location>
</feature>
<accession>X0TT26</accession>
<proteinExistence type="predicted"/>
<comment type="caution">
    <text evidence="1">The sequence shown here is derived from an EMBL/GenBank/DDBJ whole genome shotgun (WGS) entry which is preliminary data.</text>
</comment>
<gene>
    <name evidence="1" type="ORF">S01H1_26350</name>
</gene>
<protein>
    <submittedName>
        <fullName evidence="1">Uncharacterized protein</fullName>
    </submittedName>
</protein>
<dbReference type="AlphaFoldDB" id="X0TT26"/>
<sequence length="32" mass="3470">LVPIAERMSDGPFAERIATGAPNVKFRDRASP</sequence>
<organism evidence="1">
    <name type="scientific">marine sediment metagenome</name>
    <dbReference type="NCBI Taxonomy" id="412755"/>
    <lineage>
        <taxon>unclassified sequences</taxon>
        <taxon>metagenomes</taxon>
        <taxon>ecological metagenomes</taxon>
    </lineage>
</organism>
<evidence type="ECO:0000313" key="1">
    <source>
        <dbReference type="EMBL" id="GAF96349.1"/>
    </source>
</evidence>
<name>X0TT26_9ZZZZ</name>